<dbReference type="GO" id="GO:0003700">
    <property type="term" value="F:DNA-binding transcription factor activity"/>
    <property type="evidence" value="ECO:0007669"/>
    <property type="project" value="InterPro"/>
</dbReference>
<keyword evidence="3" id="KW-0238">DNA-binding</keyword>
<evidence type="ECO:0000259" key="7">
    <source>
        <dbReference type="PROSITE" id="PS50811"/>
    </source>
</evidence>
<evidence type="ECO:0000256" key="6">
    <source>
        <dbReference type="ARBA" id="ARBA00060850"/>
    </source>
</evidence>
<dbReference type="EMBL" id="JAMFTS010000003">
    <property type="protein sequence ID" value="KAJ4771348.1"/>
    <property type="molecule type" value="Genomic_DNA"/>
</dbReference>
<keyword evidence="9" id="KW-1185">Reference proteome</keyword>
<accession>A0AAV8DYL2</accession>
<dbReference type="GO" id="GO:0009751">
    <property type="term" value="P:response to salicylic acid"/>
    <property type="evidence" value="ECO:0007669"/>
    <property type="project" value="UniProtKB-ARBA"/>
</dbReference>
<gene>
    <name evidence="8" type="ORF">LUZ62_055605</name>
</gene>
<dbReference type="InterPro" id="IPR036576">
    <property type="entry name" value="WRKY_dom_sf"/>
</dbReference>
<dbReference type="PANTHER" id="PTHR32096:SF151">
    <property type="entry name" value="OS01G0656400 PROTEIN"/>
    <property type="match status" value="1"/>
</dbReference>
<keyword evidence="2" id="KW-0805">Transcription regulation</keyword>
<protein>
    <submittedName>
        <fullName evidence="8">WRKY transcription factor</fullName>
    </submittedName>
</protein>
<dbReference type="Gene3D" id="2.20.25.80">
    <property type="entry name" value="WRKY domain"/>
    <property type="match status" value="1"/>
</dbReference>
<evidence type="ECO:0000256" key="4">
    <source>
        <dbReference type="ARBA" id="ARBA00023163"/>
    </source>
</evidence>
<evidence type="ECO:0000256" key="1">
    <source>
        <dbReference type="ARBA" id="ARBA00004123"/>
    </source>
</evidence>
<dbReference type="InterPro" id="IPR044810">
    <property type="entry name" value="WRKY_plant"/>
</dbReference>
<proteinExistence type="inferred from homology"/>
<dbReference type="PANTHER" id="PTHR32096">
    <property type="entry name" value="WRKY TRANSCRIPTION FACTOR 30-RELATED-RELATED"/>
    <property type="match status" value="1"/>
</dbReference>
<keyword evidence="5" id="KW-0539">Nucleus</keyword>
<sequence>MEACFLVSELNQMKDLVRQFEAYLEQPSSSIEPCINLASKLHVSIEKSLNIAKNFGLIETKVSPSESPRSAYGCPSSDSFDQAYKNQDGKETISKKRKTMPKWRNQVTVHTNCGVVGPLEDGYSWRKYGQKDILGAKHPRGYYRCTHRNTQGCLATKQVQRTDENAMVFDVTYHGTHTCQQKNTKPNSNLQIAKKELDQVAADQDPKLIQPFQPELKFKTEEAFDSSLTQLPISSLLSGFGETGLFSFSDVGEYGDFSEWAPMASSGTSSPVPDMDFMIGKLEFDPNFTMDASSFFA</sequence>
<evidence type="ECO:0000256" key="2">
    <source>
        <dbReference type="ARBA" id="ARBA00023015"/>
    </source>
</evidence>
<dbReference type="GO" id="GO:0010150">
    <property type="term" value="P:leaf senescence"/>
    <property type="evidence" value="ECO:0007669"/>
    <property type="project" value="UniProtKB-ARBA"/>
</dbReference>
<keyword evidence="4" id="KW-0804">Transcription</keyword>
<dbReference type="GO" id="GO:0042542">
    <property type="term" value="P:response to hydrogen peroxide"/>
    <property type="evidence" value="ECO:0007669"/>
    <property type="project" value="UniProtKB-ARBA"/>
</dbReference>
<evidence type="ECO:0000313" key="8">
    <source>
        <dbReference type="EMBL" id="KAJ4771348.1"/>
    </source>
</evidence>
<dbReference type="GO" id="GO:0010193">
    <property type="term" value="P:response to ozone"/>
    <property type="evidence" value="ECO:0007669"/>
    <property type="project" value="UniProtKB-ARBA"/>
</dbReference>
<dbReference type="Pfam" id="PF03106">
    <property type="entry name" value="WRKY"/>
    <property type="match status" value="1"/>
</dbReference>
<dbReference type="GO" id="GO:0000976">
    <property type="term" value="F:transcription cis-regulatory region binding"/>
    <property type="evidence" value="ECO:0007669"/>
    <property type="project" value="TreeGrafter"/>
</dbReference>
<dbReference type="PROSITE" id="PS50811">
    <property type="entry name" value="WRKY"/>
    <property type="match status" value="1"/>
</dbReference>
<dbReference type="SUPFAM" id="SSF118290">
    <property type="entry name" value="WRKY DNA-binding domain"/>
    <property type="match status" value="1"/>
</dbReference>
<dbReference type="GO" id="GO:0005634">
    <property type="term" value="C:nucleus"/>
    <property type="evidence" value="ECO:0007669"/>
    <property type="project" value="UniProtKB-SubCell"/>
</dbReference>
<dbReference type="Proteomes" id="UP001140206">
    <property type="component" value="Chromosome 3"/>
</dbReference>
<feature type="domain" description="WRKY" evidence="7">
    <location>
        <begin position="114"/>
        <end position="177"/>
    </location>
</feature>
<comment type="subcellular location">
    <subcellularLocation>
        <location evidence="1">Nucleus</location>
    </subcellularLocation>
</comment>
<dbReference type="AlphaFoldDB" id="A0AAV8DYL2"/>
<organism evidence="8 9">
    <name type="scientific">Rhynchospora pubera</name>
    <dbReference type="NCBI Taxonomy" id="906938"/>
    <lineage>
        <taxon>Eukaryota</taxon>
        <taxon>Viridiplantae</taxon>
        <taxon>Streptophyta</taxon>
        <taxon>Embryophyta</taxon>
        <taxon>Tracheophyta</taxon>
        <taxon>Spermatophyta</taxon>
        <taxon>Magnoliopsida</taxon>
        <taxon>Liliopsida</taxon>
        <taxon>Poales</taxon>
        <taxon>Cyperaceae</taxon>
        <taxon>Cyperoideae</taxon>
        <taxon>Rhynchosporeae</taxon>
        <taxon>Rhynchospora</taxon>
    </lineage>
</organism>
<dbReference type="SMART" id="SM00774">
    <property type="entry name" value="WRKY"/>
    <property type="match status" value="1"/>
</dbReference>
<comment type="caution">
    <text evidence="8">The sequence shown here is derived from an EMBL/GenBank/DDBJ whole genome shotgun (WGS) entry which is preliminary data.</text>
</comment>
<evidence type="ECO:0000313" key="9">
    <source>
        <dbReference type="Proteomes" id="UP001140206"/>
    </source>
</evidence>
<name>A0AAV8DYL2_9POAL</name>
<dbReference type="FunFam" id="2.20.25.80:FF:000009">
    <property type="entry name" value="WRKY transcription factor 53"/>
    <property type="match status" value="1"/>
</dbReference>
<comment type="similarity">
    <text evidence="6">Belongs to the WRKY group III family.</text>
</comment>
<evidence type="ECO:0000256" key="5">
    <source>
        <dbReference type="ARBA" id="ARBA00023242"/>
    </source>
</evidence>
<reference evidence="8" key="1">
    <citation type="submission" date="2022-08" db="EMBL/GenBank/DDBJ databases">
        <authorList>
            <person name="Marques A."/>
        </authorList>
    </citation>
    <scope>NUCLEOTIDE SEQUENCE</scope>
    <source>
        <strain evidence="8">RhyPub2mFocal</strain>
        <tissue evidence="8">Leaves</tissue>
    </source>
</reference>
<dbReference type="InterPro" id="IPR003657">
    <property type="entry name" value="WRKY_dom"/>
</dbReference>
<evidence type="ECO:0000256" key="3">
    <source>
        <dbReference type="ARBA" id="ARBA00023125"/>
    </source>
</evidence>